<reference evidence="6 7" key="1">
    <citation type="submission" date="2020-05" db="EMBL/GenBank/DDBJ databases">
        <title>Aquirufa sp. strain 15G-AUS-rot a new Aquirufa species.</title>
        <authorList>
            <person name="Pitt A."/>
            <person name="Hahn M.W."/>
        </authorList>
    </citation>
    <scope>NUCLEOTIDE SEQUENCE [LARGE SCALE GENOMIC DNA]</scope>
    <source>
        <strain evidence="6 7">15G-AUS-rot</strain>
    </source>
</reference>
<dbReference type="EC" id="2.5.1.-" evidence="5"/>
<comment type="cofactor">
    <cofactor evidence="5">
        <name>Mg(2+)</name>
        <dbReference type="ChEBI" id="CHEBI:18420"/>
    </cofactor>
    <text evidence="5">Binds 2 magnesium ions per subunit.</text>
</comment>
<dbReference type="RefSeq" id="WP_173493283.1">
    <property type="nucleotide sequence ID" value="NZ_CP054056.1"/>
</dbReference>
<feature type="binding site" evidence="5">
    <location>
        <position position="44"/>
    </location>
    <ligand>
        <name>substrate</name>
    </ligand>
</feature>
<feature type="binding site" evidence="5">
    <location>
        <position position="202"/>
    </location>
    <ligand>
        <name>substrate</name>
    </ligand>
</feature>
<dbReference type="HAMAP" id="MF_01139">
    <property type="entry name" value="ISPT"/>
    <property type="match status" value="1"/>
</dbReference>
<dbReference type="InterPro" id="IPR001441">
    <property type="entry name" value="UPP_synth-like"/>
</dbReference>
<feature type="binding site" evidence="5">
    <location>
        <position position="84"/>
    </location>
    <ligand>
        <name>substrate</name>
    </ligand>
</feature>
<dbReference type="InterPro" id="IPR036424">
    <property type="entry name" value="UPP_synth-like_sf"/>
</dbReference>
<feature type="active site" description="Proton acceptor" evidence="5">
    <location>
        <position position="80"/>
    </location>
</feature>
<dbReference type="AlphaFoldDB" id="A0A7D4PQB0"/>
<dbReference type="GO" id="GO:0005886">
    <property type="term" value="C:plasma membrane"/>
    <property type="evidence" value="ECO:0007669"/>
    <property type="project" value="TreeGrafter"/>
</dbReference>
<dbReference type="InterPro" id="IPR018520">
    <property type="entry name" value="UPP_synth-like_CS"/>
</dbReference>
<dbReference type="EMBL" id="CP054056">
    <property type="protein sequence ID" value="QKJ24986.1"/>
    <property type="molecule type" value="Genomic_DNA"/>
</dbReference>
<keyword evidence="3 5" id="KW-0460">Magnesium</keyword>
<dbReference type="PROSITE" id="PS01066">
    <property type="entry name" value="UPP_SYNTHASE"/>
    <property type="match status" value="1"/>
</dbReference>
<dbReference type="Proteomes" id="UP000501003">
    <property type="component" value="Chromosome"/>
</dbReference>
<dbReference type="CDD" id="cd00475">
    <property type="entry name" value="Cis_IPPS"/>
    <property type="match status" value="1"/>
</dbReference>
<dbReference type="GO" id="GO:0033850">
    <property type="term" value="F:Z-farnesyl diphosphate synthase activity"/>
    <property type="evidence" value="ECO:0007669"/>
    <property type="project" value="TreeGrafter"/>
</dbReference>
<organism evidence="6 7">
    <name type="scientific">Aquiluna borgnonia</name>
    <dbReference type="NCBI Taxonomy" id="2499157"/>
    <lineage>
        <taxon>Bacteria</taxon>
        <taxon>Bacillati</taxon>
        <taxon>Actinomycetota</taxon>
        <taxon>Actinomycetes</taxon>
        <taxon>Micrococcales</taxon>
        <taxon>Microbacteriaceae</taxon>
        <taxon>Luna cluster</taxon>
        <taxon>Luna-1 subcluster</taxon>
        <taxon>Aquiluna</taxon>
    </lineage>
</organism>
<comment type="similarity">
    <text evidence="4">Belongs to the UPP synthase family. Z-FPP synthase subfamily.</text>
</comment>
<dbReference type="GO" id="GO:0016094">
    <property type="term" value="P:polyprenol biosynthetic process"/>
    <property type="evidence" value="ECO:0007669"/>
    <property type="project" value="TreeGrafter"/>
</dbReference>
<comment type="subunit">
    <text evidence="5">Homodimer.</text>
</comment>
<sequence length="253" mass="28495">MRNVLYRFYEKKLESGLAGLELPKHIGVMVDGNRRWASLQGLGKAGHGHAAGAKKIVEFLGWCSDLDIKHVTLYLLSTDNLKGRDQEELADLIEIIVTLAEQLQQKGRWRLQLVGDIDALPEQSASRLREVQASTANNSGTHVNLAIAYGGRKEIADAMRSIVKKHAEQGASIEQLAEVLTPELITEHLYTGGQPDPDLLIRTSGEQRLSGFLLWQSANSEFYFAEALWPDFRRVDFLRALRDFQRRNRRFGS</sequence>
<feature type="binding site" evidence="5">
    <location>
        <position position="36"/>
    </location>
    <ligand>
        <name>substrate</name>
    </ligand>
</feature>
<feature type="binding site" evidence="5">
    <location>
        <begin position="32"/>
        <end position="35"/>
    </location>
    <ligand>
        <name>substrate</name>
    </ligand>
</feature>
<dbReference type="GO" id="GO:0000287">
    <property type="term" value="F:magnesium ion binding"/>
    <property type="evidence" value="ECO:0007669"/>
    <property type="project" value="UniProtKB-UniRule"/>
</dbReference>
<keyword evidence="2 5" id="KW-0479">Metal-binding</keyword>
<keyword evidence="1 5" id="KW-0808">Transferase</keyword>
<feature type="binding site" evidence="5">
    <location>
        <begin position="77"/>
        <end position="79"/>
    </location>
    <ligand>
        <name>substrate</name>
    </ligand>
</feature>
<feature type="binding site" evidence="5">
    <location>
        <position position="49"/>
    </location>
    <ligand>
        <name>substrate</name>
    </ligand>
</feature>
<dbReference type="NCBIfam" id="TIGR00055">
    <property type="entry name" value="uppS"/>
    <property type="match status" value="1"/>
</dbReference>
<keyword evidence="7" id="KW-1185">Reference proteome</keyword>
<evidence type="ECO:0000256" key="4">
    <source>
        <dbReference type="ARBA" id="ARBA00038453"/>
    </source>
</evidence>
<dbReference type="NCBIfam" id="NF011403">
    <property type="entry name" value="PRK14828.1"/>
    <property type="match status" value="1"/>
</dbReference>
<dbReference type="KEGG" id="aqg:HRU87_01945"/>
<evidence type="ECO:0000256" key="1">
    <source>
        <dbReference type="ARBA" id="ARBA00022679"/>
    </source>
</evidence>
<feature type="active site" evidence="5">
    <location>
        <position position="31"/>
    </location>
</feature>
<gene>
    <name evidence="6" type="ORF">HRU87_01945</name>
</gene>
<evidence type="ECO:0000256" key="5">
    <source>
        <dbReference type="HAMAP-Rule" id="MF_01139"/>
    </source>
</evidence>
<accession>A0A7D4PQB0</accession>
<feature type="binding site" evidence="5">
    <location>
        <position position="221"/>
    </location>
    <ligand>
        <name>Mg(2+)</name>
        <dbReference type="ChEBI" id="CHEBI:18420"/>
    </ligand>
</feature>
<dbReference type="PANTHER" id="PTHR10291">
    <property type="entry name" value="DEHYDRODOLICHYL DIPHOSPHATE SYNTHASE FAMILY MEMBER"/>
    <property type="match status" value="1"/>
</dbReference>
<comment type="caution">
    <text evidence="5">Lacks conserved residue(s) required for the propagation of feature annotation.</text>
</comment>
<feature type="binding site" evidence="5">
    <location>
        <begin position="208"/>
        <end position="210"/>
    </location>
    <ligand>
        <name>substrate</name>
    </ligand>
</feature>
<evidence type="ECO:0000256" key="2">
    <source>
        <dbReference type="ARBA" id="ARBA00022723"/>
    </source>
</evidence>
<evidence type="ECO:0000313" key="6">
    <source>
        <dbReference type="EMBL" id="QKJ24986.1"/>
    </source>
</evidence>
<dbReference type="PANTHER" id="PTHR10291:SF43">
    <property type="entry name" value="DEHYDRODOLICHYL DIPHOSPHATE SYNTHASE COMPLEX SUBUNIT DHDDS"/>
    <property type="match status" value="1"/>
</dbReference>
<dbReference type="Gene3D" id="3.40.1180.10">
    <property type="entry name" value="Decaprenyl diphosphate synthase-like"/>
    <property type="match status" value="1"/>
</dbReference>
<proteinExistence type="inferred from homology"/>
<dbReference type="SUPFAM" id="SSF64005">
    <property type="entry name" value="Undecaprenyl diphosphate synthase"/>
    <property type="match status" value="1"/>
</dbReference>
<dbReference type="FunFam" id="3.40.1180.10:FF:000003">
    <property type="entry name" value="Isoprenyl transferase 2"/>
    <property type="match status" value="1"/>
</dbReference>
<feature type="binding site" evidence="5">
    <location>
        <position position="31"/>
    </location>
    <ligand>
        <name>Mg(2+)</name>
        <dbReference type="ChEBI" id="CHEBI:18420"/>
    </ligand>
</feature>
<dbReference type="GO" id="GO:0045547">
    <property type="term" value="F:ditrans,polycis-polyprenyl diphosphate synthase [(2E,6E)-farnesyl diphosphate specific] activity"/>
    <property type="evidence" value="ECO:0007669"/>
    <property type="project" value="TreeGrafter"/>
</dbReference>
<dbReference type="Pfam" id="PF01255">
    <property type="entry name" value="Prenyltransf"/>
    <property type="match status" value="1"/>
</dbReference>
<evidence type="ECO:0000256" key="3">
    <source>
        <dbReference type="ARBA" id="ARBA00022842"/>
    </source>
</evidence>
<comment type="function">
    <text evidence="5">Catalyzes the condensation of isopentenyl diphosphate (IPP) with allylic pyrophosphates generating different type of terpenoids.</text>
</comment>
<protein>
    <recommendedName>
        <fullName evidence="5">Isoprenyl transferase</fullName>
        <ecNumber evidence="5">2.5.1.-</ecNumber>
    </recommendedName>
</protein>
<name>A0A7D4PQB0_9MICO</name>
<evidence type="ECO:0000313" key="7">
    <source>
        <dbReference type="Proteomes" id="UP000501003"/>
    </source>
</evidence>